<evidence type="ECO:0008006" key="4">
    <source>
        <dbReference type="Google" id="ProtNLM"/>
    </source>
</evidence>
<keyword evidence="1" id="KW-0732">Signal</keyword>
<dbReference type="EMBL" id="RFFG01000054">
    <property type="protein sequence ID" value="RMI40426.1"/>
    <property type="molecule type" value="Genomic_DNA"/>
</dbReference>
<evidence type="ECO:0000256" key="1">
    <source>
        <dbReference type="SAM" id="SignalP"/>
    </source>
</evidence>
<reference evidence="2 3" key="1">
    <citation type="submission" date="2018-10" db="EMBL/GenBank/DDBJ databases">
        <title>Isolation from soil.</title>
        <authorList>
            <person name="Hu J."/>
        </authorList>
    </citation>
    <scope>NUCLEOTIDE SEQUENCE [LARGE SCALE GENOMIC DNA]</scope>
    <source>
        <strain evidence="2 3">NEAU-Ht49</strain>
    </source>
</reference>
<name>A0A3M2LTJ6_9ACTN</name>
<keyword evidence="3" id="KW-1185">Reference proteome</keyword>
<dbReference type="Proteomes" id="UP000282674">
    <property type="component" value="Unassembled WGS sequence"/>
</dbReference>
<gene>
    <name evidence="2" type="ORF">EBO15_26565</name>
</gene>
<sequence length="102" mass="10464">MKSRLALVSVAAVGVAVGPLATAVPALANTGDVVVYSTEFQQLDVQSNPTGCHQMAPLAHEINNRTDGDIKLYAFPGCVGPVAWTLKPGFGTHVAGIGSYGV</sequence>
<dbReference type="AlphaFoldDB" id="A0A3M2LTJ6"/>
<organism evidence="2 3">
    <name type="scientific">Actinomadura harenae</name>
    <dbReference type="NCBI Taxonomy" id="2483351"/>
    <lineage>
        <taxon>Bacteria</taxon>
        <taxon>Bacillati</taxon>
        <taxon>Actinomycetota</taxon>
        <taxon>Actinomycetes</taxon>
        <taxon>Streptosporangiales</taxon>
        <taxon>Thermomonosporaceae</taxon>
        <taxon>Actinomadura</taxon>
    </lineage>
</organism>
<proteinExistence type="predicted"/>
<feature type="chain" id="PRO_5017950195" description="Secreted protein" evidence="1">
    <location>
        <begin position="29"/>
        <end position="102"/>
    </location>
</feature>
<protein>
    <recommendedName>
        <fullName evidence="4">Secreted protein</fullName>
    </recommendedName>
</protein>
<feature type="signal peptide" evidence="1">
    <location>
        <begin position="1"/>
        <end position="28"/>
    </location>
</feature>
<dbReference type="RefSeq" id="WP_147481657.1">
    <property type="nucleotide sequence ID" value="NZ_JBHSKC010000039.1"/>
</dbReference>
<evidence type="ECO:0000313" key="2">
    <source>
        <dbReference type="EMBL" id="RMI40426.1"/>
    </source>
</evidence>
<dbReference type="OrthoDB" id="3430872at2"/>
<comment type="caution">
    <text evidence="2">The sequence shown here is derived from an EMBL/GenBank/DDBJ whole genome shotgun (WGS) entry which is preliminary data.</text>
</comment>
<accession>A0A3M2LTJ6</accession>
<evidence type="ECO:0000313" key="3">
    <source>
        <dbReference type="Proteomes" id="UP000282674"/>
    </source>
</evidence>